<feature type="domain" description="RNase H type-1" evidence="2">
    <location>
        <begin position="713"/>
        <end position="819"/>
    </location>
</feature>
<evidence type="ECO:0000259" key="3">
    <source>
        <dbReference type="Pfam" id="PF13966"/>
    </source>
</evidence>
<dbReference type="Pfam" id="PF14392">
    <property type="entry name" value="zf-CCHC_4"/>
    <property type="match status" value="1"/>
</dbReference>
<dbReference type="InterPro" id="IPR044730">
    <property type="entry name" value="RNase_H-like_dom_plant"/>
</dbReference>
<evidence type="ECO:0000313" key="6">
    <source>
        <dbReference type="Proteomes" id="UP000583929"/>
    </source>
</evidence>
<dbReference type="EMBL" id="JAATIQ010000479">
    <property type="protein sequence ID" value="KAF4354438.1"/>
    <property type="molecule type" value="Genomic_DNA"/>
</dbReference>
<dbReference type="InterPro" id="IPR053151">
    <property type="entry name" value="RNase_H-like"/>
</dbReference>
<reference evidence="5 6" key="1">
    <citation type="journal article" date="2020" name="bioRxiv">
        <title>Sequence and annotation of 42 cannabis genomes reveals extensive copy number variation in cannabinoid synthesis and pathogen resistance genes.</title>
        <authorList>
            <person name="Mckernan K.J."/>
            <person name="Helbert Y."/>
            <person name="Kane L.T."/>
            <person name="Ebling H."/>
            <person name="Zhang L."/>
            <person name="Liu B."/>
            <person name="Eaton Z."/>
            <person name="Mclaughlin S."/>
            <person name="Kingan S."/>
            <person name="Baybayan P."/>
            <person name="Concepcion G."/>
            <person name="Jordan M."/>
            <person name="Riva A."/>
            <person name="Barbazuk W."/>
            <person name="Harkins T."/>
        </authorList>
    </citation>
    <scope>NUCLEOTIDE SEQUENCE [LARGE SCALE GENOMIC DNA]</scope>
    <source>
        <strain evidence="6">cv. Jamaican Lion 4</strain>
        <tissue evidence="5">Leaf</tissue>
    </source>
</reference>
<dbReference type="Gene3D" id="3.30.420.10">
    <property type="entry name" value="Ribonuclease H-like superfamily/Ribonuclease H"/>
    <property type="match status" value="1"/>
</dbReference>
<evidence type="ECO:0008006" key="7">
    <source>
        <dbReference type="Google" id="ProtNLM"/>
    </source>
</evidence>
<dbReference type="CDD" id="cd06222">
    <property type="entry name" value="RNase_H_like"/>
    <property type="match status" value="1"/>
</dbReference>
<dbReference type="Proteomes" id="UP000583929">
    <property type="component" value="Unassembled WGS sequence"/>
</dbReference>
<evidence type="ECO:0000259" key="2">
    <source>
        <dbReference type="Pfam" id="PF13456"/>
    </source>
</evidence>
<feature type="domain" description="Zinc knuckle CX2CX4HX4C" evidence="4">
    <location>
        <begin position="205"/>
        <end position="235"/>
    </location>
</feature>
<dbReference type="InterPro" id="IPR002156">
    <property type="entry name" value="RNaseH_domain"/>
</dbReference>
<dbReference type="GO" id="GO:0004523">
    <property type="term" value="F:RNA-DNA hybrid ribonuclease activity"/>
    <property type="evidence" value="ECO:0007669"/>
    <property type="project" value="InterPro"/>
</dbReference>
<dbReference type="Pfam" id="PF13456">
    <property type="entry name" value="RVT_3"/>
    <property type="match status" value="1"/>
</dbReference>
<dbReference type="AlphaFoldDB" id="A0A7J6E7M8"/>
<feature type="compositionally biased region" description="Basic residues" evidence="1">
    <location>
        <begin position="448"/>
        <end position="459"/>
    </location>
</feature>
<keyword evidence="6" id="KW-1185">Reference proteome</keyword>
<dbReference type="GO" id="GO:0003676">
    <property type="term" value="F:nucleic acid binding"/>
    <property type="evidence" value="ECO:0007669"/>
    <property type="project" value="InterPro"/>
</dbReference>
<feature type="region of interest" description="Disordered" evidence="1">
    <location>
        <begin position="373"/>
        <end position="397"/>
    </location>
</feature>
<dbReference type="InterPro" id="IPR036397">
    <property type="entry name" value="RNaseH_sf"/>
</dbReference>
<protein>
    <recommendedName>
        <fullName evidence="7">CCHC-type domain-containing protein</fullName>
    </recommendedName>
</protein>
<organism evidence="5 6">
    <name type="scientific">Cannabis sativa</name>
    <name type="common">Hemp</name>
    <name type="synonym">Marijuana</name>
    <dbReference type="NCBI Taxonomy" id="3483"/>
    <lineage>
        <taxon>Eukaryota</taxon>
        <taxon>Viridiplantae</taxon>
        <taxon>Streptophyta</taxon>
        <taxon>Embryophyta</taxon>
        <taxon>Tracheophyta</taxon>
        <taxon>Spermatophyta</taxon>
        <taxon>Magnoliopsida</taxon>
        <taxon>eudicotyledons</taxon>
        <taxon>Gunneridae</taxon>
        <taxon>Pentapetalae</taxon>
        <taxon>rosids</taxon>
        <taxon>fabids</taxon>
        <taxon>Rosales</taxon>
        <taxon>Cannabaceae</taxon>
        <taxon>Cannabis</taxon>
    </lineage>
</organism>
<sequence length="828" mass="93557">MLEKPVNMESSDITMDDLLAQTTNLSVLDEEGWEVIGAGGSEVVTLCAMGRWCSNRPISRSLLKTILGRVWGIADRNWGVEIKSKTASASFLVFSFKSTQDLTRILAKNPWFLNNGILIMEKFEGIPCDWNKVLTGFPLSGRILNLPIRSITKGNMERLAGFAGKLISVQNADISKIASKGYFTFKVWHDITTPLCPGFQFPCEGRKIWLPYRYDRLPFMCFKCGFVGHDTRVCAEPIQFFDDGSGKLQPSYGSWLKVNERYEFNPSFIQDPCGNSTLNKSPPGFPTKQNISSKLLPTGPNLGFHGARVDSPHTIISNPTKVPLVSSSPSLNINSEILGKGKNIEKDQKEERFCINLDGPNYTRNSAINLGSGVKITGQGSSKRDGSWREESYQDMDETLQQQQNNYTTKCQPNPLNDQTESMPKLIDVPISYDHSLASLKKMEGPSKRRKVIPKRTKNKGGNDTKEVMMKDEHSEDWKINEVCSWFHKDDIPWVLGIIPSTHQPDRITWGLNNNGHYTVASGYKLRFLNPEWAAWSNNSKLKAWWKFIWGSRLTPKMKNFIWKVFNHWIPTKMELRKRGMSLLANCDRCLQQEEDINHALWGCPKVQKIWKQLGYPKFTELIGLDASAFLWWQWEHLSKEQFISFAGYTWLIWQRRNQFIFQNRDPDIHFWIPWAIETIENLLGQQETRSGPPPSKPILHWQPPPKDVFIVNSDASLVHGQEGCGISAIIRNEAGGLIVAETLYIPGCMTVNLAEAAAILLGLKLAIKWSISNVWVASDSKTMISAITTVANSLAKWSRMTQKSEVWTDSVPSCAAAFLIADVPSVA</sequence>
<dbReference type="SUPFAM" id="SSF53098">
    <property type="entry name" value="Ribonuclease H-like"/>
    <property type="match status" value="1"/>
</dbReference>
<feature type="domain" description="Reverse transcriptase zinc-binding" evidence="3">
    <location>
        <begin position="533"/>
        <end position="611"/>
    </location>
</feature>
<dbReference type="InterPro" id="IPR012337">
    <property type="entry name" value="RNaseH-like_sf"/>
</dbReference>
<dbReference type="InterPro" id="IPR025836">
    <property type="entry name" value="Zn_knuckle_CX2CX4HX4C"/>
</dbReference>
<dbReference type="Pfam" id="PF13966">
    <property type="entry name" value="zf-RVT"/>
    <property type="match status" value="1"/>
</dbReference>
<dbReference type="PANTHER" id="PTHR47723:SF24">
    <property type="entry name" value="RNASE H TYPE-1 DOMAIN-CONTAINING PROTEIN"/>
    <property type="match status" value="1"/>
</dbReference>
<name>A0A7J6E7M8_CANSA</name>
<dbReference type="PANTHER" id="PTHR47723">
    <property type="entry name" value="OS05G0353850 PROTEIN"/>
    <property type="match status" value="1"/>
</dbReference>
<proteinExistence type="predicted"/>
<gene>
    <name evidence="5" type="ORF">G4B88_010062</name>
</gene>
<accession>A0A7J6E7M8</accession>
<evidence type="ECO:0000259" key="4">
    <source>
        <dbReference type="Pfam" id="PF14392"/>
    </source>
</evidence>
<dbReference type="InterPro" id="IPR026960">
    <property type="entry name" value="RVT-Znf"/>
</dbReference>
<comment type="caution">
    <text evidence="5">The sequence shown here is derived from an EMBL/GenBank/DDBJ whole genome shotgun (WGS) entry which is preliminary data.</text>
</comment>
<evidence type="ECO:0000256" key="1">
    <source>
        <dbReference type="SAM" id="MobiDB-lite"/>
    </source>
</evidence>
<feature type="region of interest" description="Disordered" evidence="1">
    <location>
        <begin position="443"/>
        <end position="465"/>
    </location>
</feature>
<feature type="compositionally biased region" description="Basic and acidic residues" evidence="1">
    <location>
        <begin position="382"/>
        <end position="392"/>
    </location>
</feature>
<evidence type="ECO:0000313" key="5">
    <source>
        <dbReference type="EMBL" id="KAF4354438.1"/>
    </source>
</evidence>